<evidence type="ECO:0000313" key="2">
    <source>
        <dbReference type="EMBL" id="ASR76056.1"/>
    </source>
</evidence>
<accession>A0A222YX23</accession>
<dbReference type="Pfam" id="PF23849">
    <property type="entry name" value="Phage_TTP_2"/>
    <property type="match status" value="1"/>
</dbReference>
<dbReference type="InterPro" id="IPR057120">
    <property type="entry name" value="Phage_TTP_2"/>
</dbReference>
<proteinExistence type="predicted"/>
<evidence type="ECO:0000256" key="1">
    <source>
        <dbReference type="SAM" id="MobiDB-lite"/>
    </source>
</evidence>
<dbReference type="KEGG" id="vg:54981339"/>
<keyword evidence="3" id="KW-1185">Reference proteome</keyword>
<sequence>MPSEIKPKVRKVADIKAKLLNPALTSHFEVQIPLPNGAVRAELESIRPDGGEQQDALNIRCTNASLPGSNLATLELNNTYHGVTQRHAYRRVYDDRIDLEFLVDADDYLPIRFFEKWIDSIMLQTQEGEGNESPVSQSYTYRASYSDDYVCPSGLKIVKFERTGKNGDYTGSALEYTFVNAYPFTISSMPISYDSSSLLKCTVSFSYLRYVINDVIKKPSTTPGTIGDPQSPKSGSKQTPALNKDSRNTVHSSIDSIATSGEVGDTVTPQLRQELLAFARGETGS</sequence>
<gene>
    <name evidence="2" type="primary">9</name>
    <name evidence="2" type="ORF">PBI_BELLAMY_9</name>
</gene>
<feature type="compositionally biased region" description="Polar residues" evidence="1">
    <location>
        <begin position="249"/>
        <end position="259"/>
    </location>
</feature>
<reference evidence="2 3" key="1">
    <citation type="submission" date="2017-06" db="EMBL/GenBank/DDBJ databases">
        <authorList>
            <person name="Kim H.J."/>
            <person name="Triplett B.A."/>
        </authorList>
    </citation>
    <scope>NUCLEOTIDE SEQUENCE [LARGE SCALE GENOMIC DNA]</scope>
</reference>
<name>A0A222YX23_9CAUD</name>
<dbReference type="Proteomes" id="UP000221247">
    <property type="component" value="Segment"/>
</dbReference>
<dbReference type="GeneID" id="54981339"/>
<feature type="compositionally biased region" description="Polar residues" evidence="1">
    <location>
        <begin position="231"/>
        <end position="241"/>
    </location>
</feature>
<dbReference type="EMBL" id="MF351863">
    <property type="protein sequence ID" value="ASR76056.1"/>
    <property type="molecule type" value="Genomic_DNA"/>
</dbReference>
<organism evidence="2 3">
    <name type="scientific">Synechococcus phage Bellamy</name>
    <dbReference type="NCBI Taxonomy" id="2023996"/>
    <lineage>
        <taxon>Viruses</taxon>
        <taxon>Duplodnaviria</taxon>
        <taxon>Heunggongvirae</taxon>
        <taxon>Uroviricota</taxon>
        <taxon>Caudoviricetes</taxon>
        <taxon>Pantevenvirales</taxon>
        <taxon>Kyanoviridae</taxon>
        <taxon>Bellamyvirus</taxon>
        <taxon>Bellamyvirus bellamy</taxon>
    </lineage>
</organism>
<evidence type="ECO:0008006" key="4">
    <source>
        <dbReference type="Google" id="ProtNLM"/>
    </source>
</evidence>
<evidence type="ECO:0000313" key="3">
    <source>
        <dbReference type="Proteomes" id="UP000221247"/>
    </source>
</evidence>
<feature type="region of interest" description="Disordered" evidence="1">
    <location>
        <begin position="219"/>
        <end position="266"/>
    </location>
</feature>
<dbReference type="RefSeq" id="YP_009791168.1">
    <property type="nucleotide sequence ID" value="NC_047838.1"/>
</dbReference>
<protein>
    <recommendedName>
        <fullName evidence="4">Tail tube protein</fullName>
    </recommendedName>
</protein>